<dbReference type="EMBL" id="CH480827">
    <property type="protein sequence ID" value="EDW44803.1"/>
    <property type="molecule type" value="Genomic_DNA"/>
</dbReference>
<organism evidence="3">
    <name type="scientific">Drosophila sechellia</name>
    <name type="common">Fruit fly</name>
    <dbReference type="NCBI Taxonomy" id="7238"/>
    <lineage>
        <taxon>Eukaryota</taxon>
        <taxon>Metazoa</taxon>
        <taxon>Ecdysozoa</taxon>
        <taxon>Arthropoda</taxon>
        <taxon>Hexapoda</taxon>
        <taxon>Insecta</taxon>
        <taxon>Pterygota</taxon>
        <taxon>Neoptera</taxon>
        <taxon>Endopterygota</taxon>
        <taxon>Diptera</taxon>
        <taxon>Brachycera</taxon>
        <taxon>Muscomorpha</taxon>
        <taxon>Ephydroidea</taxon>
        <taxon>Drosophilidae</taxon>
        <taxon>Drosophila</taxon>
        <taxon>Sophophora</taxon>
    </lineage>
</organism>
<protein>
    <submittedName>
        <fullName evidence="2">GM15189</fullName>
    </submittedName>
</protein>
<dbReference type="HOGENOM" id="CLU_085845_0_0_1"/>
<dbReference type="STRING" id="7238.B4IBP5"/>
<proteinExistence type="predicted"/>
<feature type="region of interest" description="Disordered" evidence="1">
    <location>
        <begin position="271"/>
        <end position="325"/>
    </location>
</feature>
<name>B4IBP5_DROSE</name>
<dbReference type="AlphaFoldDB" id="B4IBP5"/>
<dbReference type="Proteomes" id="UP000001292">
    <property type="component" value="Unassembled WGS sequence"/>
</dbReference>
<sequence length="325" mass="36549">MSESNRSLGLPQTLDQNKYHPAESRSRLEYTKIRISCQLCRSTPLCLEHRPLNAPNSEDSPSNTCLTEVLRNCANIQSLESLNYEYNDVLLTEPNEGKMITSNPYSFSGNISISSGPSEDVSFTESILEDNGRISLAYENLKTIPRRLADKFAAQTKFLDLSHNDFRNLRFLSFFEDLDTLILDRNVNLDINTFPYLPSLRILWINNCDIANITDWIHRIERQCPALDQLSCMGNPGIRTVFGGQIPREYILQVLPQLKYLDGLPTSRSAVHATLSSSQGQGPDSTSNSEKPPPASALTFKDIFRPKHSRKSHSGRMYGKGSSTN</sequence>
<feature type="compositionally biased region" description="Polar residues" evidence="1">
    <location>
        <begin position="271"/>
        <end position="290"/>
    </location>
</feature>
<dbReference type="InterPro" id="IPR043313">
    <property type="entry name" value="LRMDA"/>
</dbReference>
<keyword evidence="3" id="KW-1185">Reference proteome</keyword>
<accession>B4IBP5</accession>
<dbReference type="PANTHER" id="PTHR46282:SF1">
    <property type="entry name" value="LEUCINE-RICH REPEAT-CONTAINING PROTEIN 72-LIKE"/>
    <property type="match status" value="1"/>
</dbReference>
<dbReference type="SMR" id="B4IBP5"/>
<dbReference type="InterPro" id="IPR032675">
    <property type="entry name" value="LRR_dom_sf"/>
</dbReference>
<dbReference type="SUPFAM" id="SSF52058">
    <property type="entry name" value="L domain-like"/>
    <property type="match status" value="1"/>
</dbReference>
<dbReference type="OMA" id="EYTKIRI"/>
<dbReference type="Gene3D" id="3.80.10.10">
    <property type="entry name" value="Ribonuclease Inhibitor"/>
    <property type="match status" value="1"/>
</dbReference>
<dbReference type="PANTHER" id="PTHR46282">
    <property type="entry name" value="LEUCINE-RICH MELANOCYTE DIFFERENTIATION-ASSOCIATED PROTEIN"/>
    <property type="match status" value="1"/>
</dbReference>
<reference evidence="2 3" key="1">
    <citation type="journal article" date="2007" name="Nature">
        <title>Evolution of genes and genomes on the Drosophila phylogeny.</title>
        <authorList>
            <consortium name="Drosophila 12 Genomes Consortium"/>
            <person name="Clark A.G."/>
            <person name="Eisen M.B."/>
            <person name="Smith D.R."/>
            <person name="Bergman C.M."/>
            <person name="Oliver B."/>
            <person name="Markow T.A."/>
            <person name="Kaufman T.C."/>
            <person name="Kellis M."/>
            <person name="Gelbart W."/>
            <person name="Iyer V.N."/>
            <person name="Pollard D.A."/>
            <person name="Sackton T.B."/>
            <person name="Larracuente A.M."/>
            <person name="Singh N.D."/>
            <person name="Abad J.P."/>
            <person name="Abt D.N."/>
            <person name="Adryan B."/>
            <person name="Aguade M."/>
            <person name="Akashi H."/>
            <person name="Anderson W.W."/>
            <person name="Aquadro C.F."/>
            <person name="Ardell D.H."/>
            <person name="Arguello R."/>
            <person name="Artieri C.G."/>
            <person name="Barbash D.A."/>
            <person name="Barker D."/>
            <person name="Barsanti P."/>
            <person name="Batterham P."/>
            <person name="Batzoglou S."/>
            <person name="Begun D."/>
            <person name="Bhutkar A."/>
            <person name="Blanco E."/>
            <person name="Bosak S.A."/>
            <person name="Bradley R.K."/>
            <person name="Brand A.D."/>
            <person name="Brent M.R."/>
            <person name="Brooks A.N."/>
            <person name="Brown R.H."/>
            <person name="Butlin R.K."/>
            <person name="Caggese C."/>
            <person name="Calvi B.R."/>
            <person name="Bernardo de Carvalho A."/>
            <person name="Caspi A."/>
            <person name="Castrezana S."/>
            <person name="Celniker S.E."/>
            <person name="Chang J.L."/>
            <person name="Chapple C."/>
            <person name="Chatterji S."/>
            <person name="Chinwalla A."/>
            <person name="Civetta A."/>
            <person name="Clifton S.W."/>
            <person name="Comeron J.M."/>
            <person name="Costello J.C."/>
            <person name="Coyne J.A."/>
            <person name="Daub J."/>
            <person name="David R.G."/>
            <person name="Delcher A.L."/>
            <person name="Delehaunty K."/>
            <person name="Do C.B."/>
            <person name="Ebling H."/>
            <person name="Edwards K."/>
            <person name="Eickbush T."/>
            <person name="Evans J.D."/>
            <person name="Filipski A."/>
            <person name="Findeiss S."/>
            <person name="Freyhult E."/>
            <person name="Fulton L."/>
            <person name="Fulton R."/>
            <person name="Garcia A.C."/>
            <person name="Gardiner A."/>
            <person name="Garfield D.A."/>
            <person name="Garvin B.E."/>
            <person name="Gibson G."/>
            <person name="Gilbert D."/>
            <person name="Gnerre S."/>
            <person name="Godfrey J."/>
            <person name="Good R."/>
            <person name="Gotea V."/>
            <person name="Gravely B."/>
            <person name="Greenberg A.J."/>
            <person name="Griffiths-Jones S."/>
            <person name="Gross S."/>
            <person name="Guigo R."/>
            <person name="Gustafson E.A."/>
            <person name="Haerty W."/>
            <person name="Hahn M.W."/>
            <person name="Halligan D.L."/>
            <person name="Halpern A.L."/>
            <person name="Halter G.M."/>
            <person name="Han M.V."/>
            <person name="Heger A."/>
            <person name="Hillier L."/>
            <person name="Hinrichs A.S."/>
            <person name="Holmes I."/>
            <person name="Hoskins R.A."/>
            <person name="Hubisz M.J."/>
            <person name="Hultmark D."/>
            <person name="Huntley M.A."/>
            <person name="Jaffe D.B."/>
            <person name="Jagadeeshan S."/>
            <person name="Jeck W.R."/>
            <person name="Johnson J."/>
            <person name="Jones C.D."/>
            <person name="Jordan W.C."/>
            <person name="Karpen G.H."/>
            <person name="Kataoka E."/>
            <person name="Keightley P.D."/>
            <person name="Kheradpour P."/>
            <person name="Kirkness E.F."/>
            <person name="Koerich L.B."/>
            <person name="Kristiansen K."/>
            <person name="Kudrna D."/>
            <person name="Kulathinal R.J."/>
            <person name="Kumar S."/>
            <person name="Kwok R."/>
            <person name="Lander E."/>
            <person name="Langley C.H."/>
            <person name="Lapoint R."/>
            <person name="Lazzaro B.P."/>
            <person name="Lee S.J."/>
            <person name="Levesque L."/>
            <person name="Li R."/>
            <person name="Lin C.F."/>
            <person name="Lin M.F."/>
            <person name="Lindblad-Toh K."/>
            <person name="Llopart A."/>
            <person name="Long M."/>
            <person name="Low L."/>
            <person name="Lozovsky E."/>
            <person name="Lu J."/>
            <person name="Luo M."/>
            <person name="Machado C.A."/>
            <person name="Makalowski W."/>
            <person name="Marzo M."/>
            <person name="Matsuda M."/>
            <person name="Matzkin L."/>
            <person name="McAllister B."/>
            <person name="McBride C.S."/>
            <person name="McKernan B."/>
            <person name="McKernan K."/>
            <person name="Mendez-Lago M."/>
            <person name="Minx P."/>
            <person name="Mollenhauer M.U."/>
            <person name="Montooth K."/>
            <person name="Mount S.M."/>
            <person name="Mu X."/>
            <person name="Myers E."/>
            <person name="Negre B."/>
            <person name="Newfeld S."/>
            <person name="Nielsen R."/>
            <person name="Noor M.A."/>
            <person name="O'Grady P."/>
            <person name="Pachter L."/>
            <person name="Papaceit M."/>
            <person name="Parisi M.J."/>
            <person name="Parisi M."/>
            <person name="Parts L."/>
            <person name="Pedersen J.S."/>
            <person name="Pesole G."/>
            <person name="Phillippy A.M."/>
            <person name="Ponting C.P."/>
            <person name="Pop M."/>
            <person name="Porcelli D."/>
            <person name="Powell J.R."/>
            <person name="Prohaska S."/>
            <person name="Pruitt K."/>
            <person name="Puig M."/>
            <person name="Quesneville H."/>
            <person name="Ram K.R."/>
            <person name="Rand D."/>
            <person name="Rasmussen M.D."/>
            <person name="Reed L.K."/>
            <person name="Reenan R."/>
            <person name="Reily A."/>
            <person name="Remington K.A."/>
            <person name="Rieger T.T."/>
            <person name="Ritchie M.G."/>
            <person name="Robin C."/>
            <person name="Rogers Y.H."/>
            <person name="Rohde C."/>
            <person name="Rozas J."/>
            <person name="Rubenfield M.J."/>
            <person name="Ruiz A."/>
            <person name="Russo S."/>
            <person name="Salzberg S.L."/>
            <person name="Sanchez-Gracia A."/>
            <person name="Saranga D.J."/>
            <person name="Sato H."/>
            <person name="Schaeffer S.W."/>
            <person name="Schatz M.C."/>
            <person name="Schlenke T."/>
            <person name="Schwartz R."/>
            <person name="Segarra C."/>
            <person name="Singh R.S."/>
            <person name="Sirot L."/>
            <person name="Sirota M."/>
            <person name="Sisneros N.B."/>
            <person name="Smith C.D."/>
            <person name="Smith T.F."/>
            <person name="Spieth J."/>
            <person name="Stage D.E."/>
            <person name="Stark A."/>
            <person name="Stephan W."/>
            <person name="Strausberg R.L."/>
            <person name="Strempel S."/>
            <person name="Sturgill D."/>
            <person name="Sutton G."/>
            <person name="Sutton G.G."/>
            <person name="Tao W."/>
            <person name="Teichmann S."/>
            <person name="Tobari Y.N."/>
            <person name="Tomimura Y."/>
            <person name="Tsolas J.M."/>
            <person name="Valente V.L."/>
            <person name="Venter E."/>
            <person name="Venter J.C."/>
            <person name="Vicario S."/>
            <person name="Vieira F.G."/>
            <person name="Vilella A.J."/>
            <person name="Villasante A."/>
            <person name="Walenz B."/>
            <person name="Wang J."/>
            <person name="Wasserman M."/>
            <person name="Watts T."/>
            <person name="Wilson D."/>
            <person name="Wilson R.K."/>
            <person name="Wing R.A."/>
            <person name="Wolfner M.F."/>
            <person name="Wong A."/>
            <person name="Wong G.K."/>
            <person name="Wu C.I."/>
            <person name="Wu G."/>
            <person name="Yamamoto D."/>
            <person name="Yang H.P."/>
            <person name="Yang S.P."/>
            <person name="Yorke J.A."/>
            <person name="Yoshida K."/>
            <person name="Zdobnov E."/>
            <person name="Zhang P."/>
            <person name="Zhang Y."/>
            <person name="Zimin A.V."/>
            <person name="Baldwin J."/>
            <person name="Abdouelleil A."/>
            <person name="Abdulkadir J."/>
            <person name="Abebe A."/>
            <person name="Abera B."/>
            <person name="Abreu J."/>
            <person name="Acer S.C."/>
            <person name="Aftuck L."/>
            <person name="Alexander A."/>
            <person name="An P."/>
            <person name="Anderson E."/>
            <person name="Anderson S."/>
            <person name="Arachi H."/>
            <person name="Azer M."/>
            <person name="Bachantsang P."/>
            <person name="Barry A."/>
            <person name="Bayul T."/>
            <person name="Berlin A."/>
            <person name="Bessette D."/>
            <person name="Bloom T."/>
            <person name="Blye J."/>
            <person name="Boguslavskiy L."/>
            <person name="Bonnet C."/>
            <person name="Boukhgalter B."/>
            <person name="Bourzgui I."/>
            <person name="Brown A."/>
            <person name="Cahill P."/>
            <person name="Channer S."/>
            <person name="Cheshatsang Y."/>
            <person name="Chuda L."/>
            <person name="Citroen M."/>
            <person name="Collymore A."/>
            <person name="Cooke P."/>
            <person name="Costello M."/>
            <person name="D'Aco K."/>
            <person name="Daza R."/>
            <person name="De Haan G."/>
            <person name="DeGray S."/>
            <person name="DeMaso C."/>
            <person name="Dhargay N."/>
            <person name="Dooley K."/>
            <person name="Dooley E."/>
            <person name="Doricent M."/>
            <person name="Dorje P."/>
            <person name="Dorjee K."/>
            <person name="Dupes A."/>
            <person name="Elong R."/>
            <person name="Falk J."/>
            <person name="Farina A."/>
            <person name="Faro S."/>
            <person name="Ferguson D."/>
            <person name="Fisher S."/>
            <person name="Foley C.D."/>
            <person name="Franke A."/>
            <person name="Friedrich D."/>
            <person name="Gadbois L."/>
            <person name="Gearin G."/>
            <person name="Gearin C.R."/>
            <person name="Giannoukos G."/>
            <person name="Goode T."/>
            <person name="Graham J."/>
            <person name="Grandbois E."/>
            <person name="Grewal S."/>
            <person name="Gyaltsen K."/>
            <person name="Hafez N."/>
            <person name="Hagos B."/>
            <person name="Hall J."/>
            <person name="Henson C."/>
            <person name="Hollinger A."/>
            <person name="Honan T."/>
            <person name="Huard M.D."/>
            <person name="Hughes L."/>
            <person name="Hurhula B."/>
            <person name="Husby M.E."/>
            <person name="Kamat A."/>
            <person name="Kanga B."/>
            <person name="Kashin S."/>
            <person name="Khazanovich D."/>
            <person name="Kisner P."/>
            <person name="Lance K."/>
            <person name="Lara M."/>
            <person name="Lee W."/>
            <person name="Lennon N."/>
            <person name="Letendre F."/>
            <person name="LeVine R."/>
            <person name="Lipovsky A."/>
            <person name="Liu X."/>
            <person name="Liu J."/>
            <person name="Liu S."/>
            <person name="Lokyitsang T."/>
            <person name="Lokyitsang Y."/>
            <person name="Lubonja R."/>
            <person name="Lui A."/>
            <person name="MacDonald P."/>
            <person name="Magnisalis V."/>
            <person name="Maru K."/>
            <person name="Matthews C."/>
            <person name="McCusker W."/>
            <person name="McDonough S."/>
            <person name="Mehta T."/>
            <person name="Meldrim J."/>
            <person name="Meneus L."/>
            <person name="Mihai O."/>
            <person name="Mihalev A."/>
            <person name="Mihova T."/>
            <person name="Mittelman R."/>
            <person name="Mlenga V."/>
            <person name="Montmayeur A."/>
            <person name="Mulrain L."/>
            <person name="Navidi A."/>
            <person name="Naylor J."/>
            <person name="Negash T."/>
            <person name="Nguyen T."/>
            <person name="Nguyen N."/>
            <person name="Nicol R."/>
            <person name="Norbu C."/>
            <person name="Norbu N."/>
            <person name="Novod N."/>
            <person name="O'Neill B."/>
            <person name="Osman S."/>
            <person name="Markiewicz E."/>
            <person name="Oyono O.L."/>
            <person name="Patti C."/>
            <person name="Phunkhang P."/>
            <person name="Pierre F."/>
            <person name="Priest M."/>
            <person name="Raghuraman S."/>
            <person name="Rege F."/>
            <person name="Reyes R."/>
            <person name="Rise C."/>
            <person name="Rogov P."/>
            <person name="Ross K."/>
            <person name="Ryan E."/>
            <person name="Settipalli S."/>
            <person name="Shea T."/>
            <person name="Sherpa N."/>
            <person name="Shi L."/>
            <person name="Shih D."/>
            <person name="Sparrow T."/>
            <person name="Spaulding J."/>
            <person name="Stalker J."/>
            <person name="Stange-Thomann N."/>
            <person name="Stavropoulos S."/>
            <person name="Stone C."/>
            <person name="Strader C."/>
            <person name="Tesfaye S."/>
            <person name="Thomson T."/>
            <person name="Thoulutsang Y."/>
            <person name="Thoulutsang D."/>
            <person name="Topham K."/>
            <person name="Topping I."/>
            <person name="Tsamla T."/>
            <person name="Vassiliev H."/>
            <person name="Vo A."/>
            <person name="Wangchuk T."/>
            <person name="Wangdi T."/>
            <person name="Weiand M."/>
            <person name="Wilkinson J."/>
            <person name="Wilson A."/>
            <person name="Yadav S."/>
            <person name="Young G."/>
            <person name="Yu Q."/>
            <person name="Zembek L."/>
            <person name="Zhong D."/>
            <person name="Zimmer A."/>
            <person name="Zwirko Z."/>
            <person name="Jaffe D.B."/>
            <person name="Alvarez P."/>
            <person name="Brockman W."/>
            <person name="Butler J."/>
            <person name="Chin C."/>
            <person name="Gnerre S."/>
            <person name="Grabherr M."/>
            <person name="Kleber M."/>
            <person name="Mauceli E."/>
            <person name="MacCallum I."/>
        </authorList>
    </citation>
    <scope>NUCLEOTIDE SEQUENCE [LARGE SCALE GENOMIC DNA]</scope>
    <source>
        <strain evidence="3">Rob3c / Tucson 14021-0248.25</strain>
    </source>
</reference>
<feature type="region of interest" description="Disordered" evidence="1">
    <location>
        <begin position="1"/>
        <end position="23"/>
    </location>
</feature>
<evidence type="ECO:0000256" key="1">
    <source>
        <dbReference type="SAM" id="MobiDB-lite"/>
    </source>
</evidence>
<dbReference type="PhylomeDB" id="B4IBP5"/>
<gene>
    <name evidence="2" type="primary">Dsec\GM15189</name>
    <name evidence="2" type="ORF">Dsec_GM15189</name>
</gene>
<evidence type="ECO:0000313" key="2">
    <source>
        <dbReference type="EMBL" id="EDW44803.1"/>
    </source>
</evidence>
<evidence type="ECO:0000313" key="3">
    <source>
        <dbReference type="Proteomes" id="UP000001292"/>
    </source>
</evidence>